<evidence type="ECO:0000256" key="1">
    <source>
        <dbReference type="ARBA" id="ARBA00008725"/>
    </source>
</evidence>
<name>A0ABP9F1J1_9ACTN</name>
<dbReference type="InterPro" id="IPR050962">
    <property type="entry name" value="Phosphate-bind_PstS"/>
</dbReference>
<evidence type="ECO:0000259" key="7">
    <source>
        <dbReference type="Pfam" id="PF12849"/>
    </source>
</evidence>
<proteinExistence type="inferred from homology"/>
<evidence type="ECO:0000256" key="3">
    <source>
        <dbReference type="ARBA" id="ARBA00022592"/>
    </source>
</evidence>
<feature type="compositionally biased region" description="Low complexity" evidence="5">
    <location>
        <begin position="24"/>
        <end position="58"/>
    </location>
</feature>
<feature type="chain" id="PRO_5045868878" description="Phosphate-binding protein" evidence="6">
    <location>
        <begin position="22"/>
        <end position="379"/>
    </location>
</feature>
<organism evidence="8 9">
    <name type="scientific">Tessaracoccus lubricantis</name>
    <dbReference type="NCBI Taxonomy" id="545543"/>
    <lineage>
        <taxon>Bacteria</taxon>
        <taxon>Bacillati</taxon>
        <taxon>Actinomycetota</taxon>
        <taxon>Actinomycetes</taxon>
        <taxon>Propionibacteriales</taxon>
        <taxon>Propionibacteriaceae</taxon>
        <taxon>Tessaracoccus</taxon>
    </lineage>
</organism>
<accession>A0ABP9F1J1</accession>
<dbReference type="NCBIfam" id="TIGR00975">
    <property type="entry name" value="3a0107s03"/>
    <property type="match status" value="1"/>
</dbReference>
<dbReference type="Gene3D" id="3.40.190.10">
    <property type="entry name" value="Periplasmic binding protein-like II"/>
    <property type="match status" value="2"/>
</dbReference>
<dbReference type="RefSeq" id="WP_345578472.1">
    <property type="nucleotide sequence ID" value="NZ_BAABLV010000008.1"/>
</dbReference>
<keyword evidence="6" id="KW-0732">Signal</keyword>
<evidence type="ECO:0000256" key="6">
    <source>
        <dbReference type="SAM" id="SignalP"/>
    </source>
</evidence>
<gene>
    <name evidence="8" type="primary">pstS_1</name>
    <name evidence="8" type="ORF">GCM10025789_04970</name>
</gene>
<dbReference type="PANTHER" id="PTHR42996">
    <property type="entry name" value="PHOSPHATE-BINDING PROTEIN PSTS"/>
    <property type="match status" value="1"/>
</dbReference>
<dbReference type="SUPFAM" id="SSF53850">
    <property type="entry name" value="Periplasmic binding protein-like II"/>
    <property type="match status" value="1"/>
</dbReference>
<dbReference type="Proteomes" id="UP001501521">
    <property type="component" value="Unassembled WGS sequence"/>
</dbReference>
<dbReference type="InterPro" id="IPR005673">
    <property type="entry name" value="ABC_phos-bd_PstS"/>
</dbReference>
<keyword evidence="3 4" id="KW-0592">Phosphate transport</keyword>
<dbReference type="PIRSF" id="PIRSF002756">
    <property type="entry name" value="PstS"/>
    <property type="match status" value="1"/>
</dbReference>
<evidence type="ECO:0000313" key="9">
    <source>
        <dbReference type="Proteomes" id="UP001501521"/>
    </source>
</evidence>
<sequence>MKIRLTAALGLSAALLLSACAANEGTTNNSGTETTAAVETSAPESTESATTEEAAPASDLEGTLSGIGASAQEVAQQTWIVGFQTANEGVTINYSPEGSGAGREAFIGGGADFAGSDRAFKTEEIGENTFSQCVDKPINLPVYISPIAVVFNVEGVTDLNLDADTLAAIFKGDITKWNDEKIAALNEGVELPDLDITAVHRSDTSGTTENFTDYLATAAPSVWDAEKSGDWPYEGGEAAAQTQGVVAAVSGGVGTIGYVDASQAGNFSTAKLGKDGSFHGPTTEAAAAIVENSPIEEGRAENDMAIALDREAEGYPIVLVSYLIVCQDYQDDAKAELVKAYASYIASQEGQTAAAERAGSAPLSASLTEQVTAAIDSIA</sequence>
<keyword evidence="2 4" id="KW-0813">Transport</keyword>
<dbReference type="Pfam" id="PF12849">
    <property type="entry name" value="PBP_like_2"/>
    <property type="match status" value="1"/>
</dbReference>
<dbReference type="PROSITE" id="PS51257">
    <property type="entry name" value="PROKAR_LIPOPROTEIN"/>
    <property type="match status" value="1"/>
</dbReference>
<evidence type="ECO:0000256" key="5">
    <source>
        <dbReference type="SAM" id="MobiDB-lite"/>
    </source>
</evidence>
<evidence type="ECO:0000313" key="8">
    <source>
        <dbReference type="EMBL" id="GAA4891213.1"/>
    </source>
</evidence>
<protein>
    <recommendedName>
        <fullName evidence="4">Phosphate-binding protein</fullName>
    </recommendedName>
</protein>
<keyword evidence="9" id="KW-1185">Reference proteome</keyword>
<feature type="domain" description="PBP" evidence="7">
    <location>
        <begin position="59"/>
        <end position="349"/>
    </location>
</feature>
<evidence type="ECO:0000256" key="2">
    <source>
        <dbReference type="ARBA" id="ARBA00022448"/>
    </source>
</evidence>
<dbReference type="InterPro" id="IPR024370">
    <property type="entry name" value="PBP_domain"/>
</dbReference>
<dbReference type="PANTHER" id="PTHR42996:SF1">
    <property type="entry name" value="PHOSPHATE-BINDING PROTEIN PSTS"/>
    <property type="match status" value="1"/>
</dbReference>
<comment type="similarity">
    <text evidence="1 4">Belongs to the PstS family.</text>
</comment>
<dbReference type="EMBL" id="BAABLV010000008">
    <property type="protein sequence ID" value="GAA4891213.1"/>
    <property type="molecule type" value="Genomic_DNA"/>
</dbReference>
<dbReference type="CDD" id="cd13565">
    <property type="entry name" value="PBP2_PstS"/>
    <property type="match status" value="1"/>
</dbReference>
<feature type="region of interest" description="Disordered" evidence="5">
    <location>
        <begin position="24"/>
        <end position="63"/>
    </location>
</feature>
<evidence type="ECO:0000256" key="4">
    <source>
        <dbReference type="PIRNR" id="PIRNR002756"/>
    </source>
</evidence>
<feature type="signal peptide" evidence="6">
    <location>
        <begin position="1"/>
        <end position="21"/>
    </location>
</feature>
<comment type="caution">
    <text evidence="8">The sequence shown here is derived from an EMBL/GenBank/DDBJ whole genome shotgun (WGS) entry which is preliminary data.</text>
</comment>
<reference evidence="9" key="1">
    <citation type="journal article" date="2019" name="Int. J. Syst. Evol. Microbiol.">
        <title>The Global Catalogue of Microorganisms (GCM) 10K type strain sequencing project: providing services to taxonomists for standard genome sequencing and annotation.</title>
        <authorList>
            <consortium name="The Broad Institute Genomics Platform"/>
            <consortium name="The Broad Institute Genome Sequencing Center for Infectious Disease"/>
            <person name="Wu L."/>
            <person name="Ma J."/>
        </authorList>
    </citation>
    <scope>NUCLEOTIDE SEQUENCE [LARGE SCALE GENOMIC DNA]</scope>
    <source>
        <strain evidence="9">JCM 19125</strain>
    </source>
</reference>